<sequence length="137" mass="15320">MRLSFKEDLLNAIYNIKSVGTFAWSAPIQRSPSFPISVNGVGDIPLPLGEFHAQQIIVQARQAPYGKGSDTIVDTTVRNTWELDPSQFQINVPNWPDRVQHICGLVAQKLGINTTVHAEIYKMLLYEKGALFKAHTE</sequence>
<protein>
    <submittedName>
        <fullName evidence="1">Uncharacterized protein</fullName>
    </submittedName>
</protein>
<reference evidence="1" key="1">
    <citation type="submission" date="2022-09" db="EMBL/GenBank/DDBJ databases">
        <title>Fusarium specimens isolated from Avocado Roots.</title>
        <authorList>
            <person name="Stajich J."/>
            <person name="Roper C."/>
            <person name="Heimlech-Rivalta G."/>
        </authorList>
    </citation>
    <scope>NUCLEOTIDE SEQUENCE</scope>
    <source>
        <strain evidence="1">CF00136</strain>
    </source>
</reference>
<dbReference type="EMBL" id="JAOQAZ010000030">
    <property type="protein sequence ID" value="KAJ4250573.1"/>
    <property type="molecule type" value="Genomic_DNA"/>
</dbReference>
<name>A0A9W8RRP6_9HYPO</name>
<evidence type="ECO:0000313" key="2">
    <source>
        <dbReference type="Proteomes" id="UP001152049"/>
    </source>
</evidence>
<evidence type="ECO:0000313" key="1">
    <source>
        <dbReference type="EMBL" id="KAJ4250573.1"/>
    </source>
</evidence>
<dbReference type="PANTHER" id="PTHR33099:SF7">
    <property type="entry name" value="MYND-TYPE DOMAIN-CONTAINING PROTEIN"/>
    <property type="match status" value="1"/>
</dbReference>
<accession>A0A9W8RRP6</accession>
<organism evidence="1 2">
    <name type="scientific">Fusarium torreyae</name>
    <dbReference type="NCBI Taxonomy" id="1237075"/>
    <lineage>
        <taxon>Eukaryota</taxon>
        <taxon>Fungi</taxon>
        <taxon>Dikarya</taxon>
        <taxon>Ascomycota</taxon>
        <taxon>Pezizomycotina</taxon>
        <taxon>Sordariomycetes</taxon>
        <taxon>Hypocreomycetidae</taxon>
        <taxon>Hypocreales</taxon>
        <taxon>Nectriaceae</taxon>
        <taxon>Fusarium</taxon>
    </lineage>
</organism>
<gene>
    <name evidence="1" type="ORF">NW762_011832</name>
</gene>
<dbReference type="PANTHER" id="PTHR33099">
    <property type="entry name" value="FE2OG DIOXYGENASE DOMAIN-CONTAINING PROTEIN"/>
    <property type="match status" value="1"/>
</dbReference>
<dbReference type="OrthoDB" id="5102742at2759"/>
<proteinExistence type="predicted"/>
<dbReference type="AlphaFoldDB" id="A0A9W8RRP6"/>
<dbReference type="Proteomes" id="UP001152049">
    <property type="component" value="Unassembled WGS sequence"/>
</dbReference>
<comment type="caution">
    <text evidence="1">The sequence shown here is derived from an EMBL/GenBank/DDBJ whole genome shotgun (WGS) entry which is preliminary data.</text>
</comment>
<keyword evidence="2" id="KW-1185">Reference proteome</keyword>